<dbReference type="Gene3D" id="1.10.3720.10">
    <property type="entry name" value="MetI-like"/>
    <property type="match status" value="1"/>
</dbReference>
<dbReference type="GO" id="GO:0005886">
    <property type="term" value="C:plasma membrane"/>
    <property type="evidence" value="ECO:0007669"/>
    <property type="project" value="UniProtKB-SubCell"/>
</dbReference>
<dbReference type="InterPro" id="IPR000515">
    <property type="entry name" value="MetI-like"/>
</dbReference>
<keyword evidence="3" id="KW-1003">Cell membrane</keyword>
<keyword evidence="4 7" id="KW-0812">Transmembrane</keyword>
<feature type="transmembrane region" description="Helical" evidence="7">
    <location>
        <begin position="164"/>
        <end position="182"/>
    </location>
</feature>
<dbReference type="SUPFAM" id="SSF161098">
    <property type="entry name" value="MetI-like"/>
    <property type="match status" value="1"/>
</dbReference>
<accession>G5IBP5</accession>
<evidence type="ECO:0000256" key="3">
    <source>
        <dbReference type="ARBA" id="ARBA00022475"/>
    </source>
</evidence>
<comment type="caution">
    <text evidence="9">The sequence shown here is derived from an EMBL/GenBank/DDBJ whole genome shotgun (WGS) entry which is preliminary data.</text>
</comment>
<feature type="transmembrane region" description="Helical" evidence="7">
    <location>
        <begin position="90"/>
        <end position="114"/>
    </location>
</feature>
<dbReference type="InterPro" id="IPR035906">
    <property type="entry name" value="MetI-like_sf"/>
</dbReference>
<feature type="transmembrane region" description="Helical" evidence="7">
    <location>
        <begin position="120"/>
        <end position="140"/>
    </location>
</feature>
<dbReference type="PANTHER" id="PTHR30151">
    <property type="entry name" value="ALKANE SULFONATE ABC TRANSPORTER-RELATED, MEMBRANE SUBUNIT"/>
    <property type="match status" value="1"/>
</dbReference>
<sequence length="252" mass="28126">MKSRVFIRKTAVILFWLVLWQAGSVLIDNSIIFVGPLDMVMALLVQLPSLGFWKTIAFSFGKISLGFLSAFFLGILLGSGGYRFPLLRELLEPVILLMKSIPVASFVILALIWIGSKQLSVFISFLVVFPIIYVNTIAGLKSTDKKLLEMAQVFRVSTWRRIRFIYVPALLPYLISGCKVALGMSWKSGIAAEVIGVPSSSIGEKLYMAKIYLSTADLFAWTFVIIVISALFEQLFLYLLKKAAGRSGYHEH</sequence>
<name>G5IBP5_9FIRM</name>
<dbReference type="PANTHER" id="PTHR30151:SF0">
    <property type="entry name" value="ABC TRANSPORTER PERMEASE PROTEIN MJ0413-RELATED"/>
    <property type="match status" value="1"/>
</dbReference>
<proteinExistence type="inferred from homology"/>
<keyword evidence="2 7" id="KW-0813">Transport</keyword>
<evidence type="ECO:0000256" key="4">
    <source>
        <dbReference type="ARBA" id="ARBA00022692"/>
    </source>
</evidence>
<feature type="transmembrane region" description="Helical" evidence="7">
    <location>
        <begin position="51"/>
        <end position="78"/>
    </location>
</feature>
<evidence type="ECO:0000313" key="9">
    <source>
        <dbReference type="EMBL" id="EHI61108.1"/>
    </source>
</evidence>
<dbReference type="RefSeq" id="WP_006778908.1">
    <property type="nucleotide sequence ID" value="NZ_CP040506.1"/>
</dbReference>
<dbReference type="HOGENOM" id="CLU_046113_4_2_9"/>
<evidence type="ECO:0000256" key="5">
    <source>
        <dbReference type="ARBA" id="ARBA00022989"/>
    </source>
</evidence>
<keyword evidence="5 7" id="KW-1133">Transmembrane helix</keyword>
<dbReference type="AlphaFoldDB" id="G5IBP5"/>
<comment type="similarity">
    <text evidence="7">Belongs to the binding-protein-dependent transport system permease family.</text>
</comment>
<evidence type="ECO:0000256" key="7">
    <source>
        <dbReference type="RuleBase" id="RU363032"/>
    </source>
</evidence>
<evidence type="ECO:0000256" key="1">
    <source>
        <dbReference type="ARBA" id="ARBA00004651"/>
    </source>
</evidence>
<organism evidence="9 10">
    <name type="scientific">Hungatella hathewayi WAL-18680</name>
    <dbReference type="NCBI Taxonomy" id="742737"/>
    <lineage>
        <taxon>Bacteria</taxon>
        <taxon>Bacillati</taxon>
        <taxon>Bacillota</taxon>
        <taxon>Clostridia</taxon>
        <taxon>Lachnospirales</taxon>
        <taxon>Lachnospiraceae</taxon>
        <taxon>Hungatella</taxon>
    </lineage>
</organism>
<dbReference type="Pfam" id="PF00528">
    <property type="entry name" value="BPD_transp_1"/>
    <property type="match status" value="1"/>
</dbReference>
<reference evidence="9 10" key="1">
    <citation type="submission" date="2011-08" db="EMBL/GenBank/DDBJ databases">
        <title>The Genome Sequence of Clostridium hathewayi WAL-18680.</title>
        <authorList>
            <consortium name="The Broad Institute Genome Sequencing Platform"/>
            <person name="Earl A."/>
            <person name="Ward D."/>
            <person name="Feldgarden M."/>
            <person name="Gevers D."/>
            <person name="Finegold S.M."/>
            <person name="Summanen P.H."/>
            <person name="Molitoris D.R."/>
            <person name="Song M."/>
            <person name="Daigneault M."/>
            <person name="Allen-Vercoe E."/>
            <person name="Young S.K."/>
            <person name="Zeng Q."/>
            <person name="Gargeya S."/>
            <person name="Fitzgerald M."/>
            <person name="Haas B."/>
            <person name="Abouelleil A."/>
            <person name="Alvarado L."/>
            <person name="Arachchi H.M."/>
            <person name="Berlin A."/>
            <person name="Brown A."/>
            <person name="Chapman S.B."/>
            <person name="Chen Z."/>
            <person name="Dunbar C."/>
            <person name="Freedman E."/>
            <person name="Gearin G."/>
            <person name="Gellesch M."/>
            <person name="Goldberg J."/>
            <person name="Griggs A."/>
            <person name="Gujja S."/>
            <person name="Heiman D."/>
            <person name="Howarth C."/>
            <person name="Larson L."/>
            <person name="Lui A."/>
            <person name="MacDonald P.J.P."/>
            <person name="Montmayeur A."/>
            <person name="Murphy C."/>
            <person name="Neiman D."/>
            <person name="Pearson M."/>
            <person name="Priest M."/>
            <person name="Roberts A."/>
            <person name="Saif S."/>
            <person name="Shea T."/>
            <person name="Shenoy N."/>
            <person name="Sisk P."/>
            <person name="Stolte C."/>
            <person name="Sykes S."/>
            <person name="Wortman J."/>
            <person name="Nusbaum C."/>
            <person name="Birren B."/>
        </authorList>
    </citation>
    <scope>NUCLEOTIDE SEQUENCE [LARGE SCALE GENOMIC DNA]</scope>
    <source>
        <strain evidence="9 10">WAL-18680</strain>
    </source>
</reference>
<dbReference type="PROSITE" id="PS50928">
    <property type="entry name" value="ABC_TM1"/>
    <property type="match status" value="1"/>
</dbReference>
<dbReference type="Proteomes" id="UP000005384">
    <property type="component" value="Unassembled WGS sequence"/>
</dbReference>
<dbReference type="EMBL" id="ADLN01000008">
    <property type="protein sequence ID" value="EHI61108.1"/>
    <property type="molecule type" value="Genomic_DNA"/>
</dbReference>
<dbReference type="GO" id="GO:0055085">
    <property type="term" value="P:transmembrane transport"/>
    <property type="evidence" value="ECO:0007669"/>
    <property type="project" value="InterPro"/>
</dbReference>
<evidence type="ECO:0000313" key="10">
    <source>
        <dbReference type="Proteomes" id="UP000005384"/>
    </source>
</evidence>
<evidence type="ECO:0000256" key="6">
    <source>
        <dbReference type="ARBA" id="ARBA00023136"/>
    </source>
</evidence>
<keyword evidence="10" id="KW-1185">Reference proteome</keyword>
<comment type="subcellular location">
    <subcellularLocation>
        <location evidence="1 7">Cell membrane</location>
        <topology evidence="1 7">Multi-pass membrane protein</topology>
    </subcellularLocation>
</comment>
<dbReference type="OrthoDB" id="308958at2"/>
<dbReference type="PATRIC" id="fig|742737.3.peg.921"/>
<gene>
    <name evidence="9" type="ORF">HMPREF9473_00922</name>
</gene>
<evidence type="ECO:0000259" key="8">
    <source>
        <dbReference type="PROSITE" id="PS50928"/>
    </source>
</evidence>
<feature type="transmembrane region" description="Helical" evidence="7">
    <location>
        <begin position="218"/>
        <end position="240"/>
    </location>
</feature>
<dbReference type="CDD" id="cd06261">
    <property type="entry name" value="TM_PBP2"/>
    <property type="match status" value="1"/>
</dbReference>
<keyword evidence="6 7" id="KW-0472">Membrane</keyword>
<protein>
    <recommendedName>
        <fullName evidence="8">ABC transmembrane type-1 domain-containing protein</fullName>
    </recommendedName>
</protein>
<feature type="domain" description="ABC transmembrane type-1" evidence="8">
    <location>
        <begin position="52"/>
        <end position="236"/>
    </location>
</feature>
<evidence type="ECO:0000256" key="2">
    <source>
        <dbReference type="ARBA" id="ARBA00022448"/>
    </source>
</evidence>